<name>A0A2A2T298_9BURK</name>
<gene>
    <name evidence="3" type="ORF">CLI92_13180</name>
</gene>
<proteinExistence type="predicted"/>
<evidence type="ECO:0000313" key="3">
    <source>
        <dbReference type="EMBL" id="PAX15605.1"/>
    </source>
</evidence>
<feature type="domain" description="DUF4878" evidence="2">
    <location>
        <begin position="24"/>
        <end position="134"/>
    </location>
</feature>
<dbReference type="RefSeq" id="WP_095543078.1">
    <property type="nucleotide sequence ID" value="NZ_NSJC01000017.1"/>
</dbReference>
<feature type="chain" id="PRO_5012697362" description="DUF4878 domain-containing protein" evidence="1">
    <location>
        <begin position="21"/>
        <end position="136"/>
    </location>
</feature>
<dbReference type="EMBL" id="NTBI01000015">
    <property type="protein sequence ID" value="PAX15605.1"/>
    <property type="molecule type" value="Genomic_DNA"/>
</dbReference>
<comment type="caution">
    <text evidence="3">The sequence shown here is derived from an EMBL/GenBank/DDBJ whole genome shotgun (WGS) entry which is preliminary data.</text>
</comment>
<sequence>MTLQRGITLMAMLVTACVLIACSGTQSSPEAVAKAFVEAAYKGDADTIVKLVHIPGSAKAGEAELVEGKLRAKAAESKAKAEEQLGGFKSADVISAEISPRDPNLVQVRVRAIFKNSEKQENVRTIKVDGKWKVRL</sequence>
<dbReference type="Pfam" id="PF12870">
    <property type="entry name" value="DUF4878"/>
    <property type="match status" value="1"/>
</dbReference>
<feature type="signal peptide" evidence="1">
    <location>
        <begin position="1"/>
        <end position="20"/>
    </location>
</feature>
<keyword evidence="1" id="KW-0732">Signal</keyword>
<reference evidence="3 4" key="1">
    <citation type="submission" date="2017-08" db="EMBL/GenBank/DDBJ databases">
        <title>WGS of Clinical strains of the CDC Group NO-1 linked to zoonotic infections in humans.</title>
        <authorList>
            <person name="Bernier A.-M."/>
            <person name="Bernard K."/>
        </authorList>
    </citation>
    <scope>NUCLEOTIDE SEQUENCE [LARGE SCALE GENOMIC DNA]</scope>
    <source>
        <strain evidence="3 4">NML91-0035</strain>
    </source>
</reference>
<dbReference type="Proteomes" id="UP000217780">
    <property type="component" value="Unassembled WGS sequence"/>
</dbReference>
<dbReference type="Gene3D" id="3.10.450.50">
    <property type="match status" value="1"/>
</dbReference>
<evidence type="ECO:0000313" key="4">
    <source>
        <dbReference type="Proteomes" id="UP000217780"/>
    </source>
</evidence>
<protein>
    <recommendedName>
        <fullName evidence="2">DUF4878 domain-containing protein</fullName>
    </recommendedName>
</protein>
<dbReference type="PROSITE" id="PS51257">
    <property type="entry name" value="PROKAR_LIPOPROTEIN"/>
    <property type="match status" value="1"/>
</dbReference>
<dbReference type="InterPro" id="IPR024267">
    <property type="entry name" value="DUF4878"/>
</dbReference>
<evidence type="ECO:0000256" key="1">
    <source>
        <dbReference type="SAM" id="SignalP"/>
    </source>
</evidence>
<accession>A0A2A2T298</accession>
<organism evidence="3 4">
    <name type="scientific">Vandammella animalimorsus</name>
    <dbReference type="NCBI Taxonomy" id="2029117"/>
    <lineage>
        <taxon>Bacteria</taxon>
        <taxon>Pseudomonadati</taxon>
        <taxon>Pseudomonadota</taxon>
        <taxon>Betaproteobacteria</taxon>
        <taxon>Burkholderiales</taxon>
        <taxon>Comamonadaceae</taxon>
        <taxon>Vandammella</taxon>
    </lineage>
</organism>
<evidence type="ECO:0000259" key="2">
    <source>
        <dbReference type="Pfam" id="PF12870"/>
    </source>
</evidence>
<dbReference type="AlphaFoldDB" id="A0A2A2T298"/>